<dbReference type="AlphaFoldDB" id="A0A6H5IWY8"/>
<proteinExistence type="predicted"/>
<reference evidence="2 3" key="1">
    <citation type="submission" date="2020-02" db="EMBL/GenBank/DDBJ databases">
        <authorList>
            <person name="Ferguson B K."/>
        </authorList>
    </citation>
    <scope>NUCLEOTIDE SEQUENCE [LARGE SCALE GENOMIC DNA]</scope>
</reference>
<keyword evidence="3" id="KW-1185">Reference proteome</keyword>
<feature type="region of interest" description="Disordered" evidence="1">
    <location>
        <begin position="281"/>
        <end position="308"/>
    </location>
</feature>
<evidence type="ECO:0000256" key="1">
    <source>
        <dbReference type="SAM" id="MobiDB-lite"/>
    </source>
</evidence>
<dbReference type="Proteomes" id="UP000479190">
    <property type="component" value="Unassembled WGS sequence"/>
</dbReference>
<sequence length="491" mass="56370">MAFKRLNTDRSRYLSILFQTRTHNNGSSSKVCANTRTHTLLYTRTMNVPKSDSRLVLISATRDRDQWLVYSSSLPYRSRATRQQQRQLCDYRSCLGGVNTRSRSRALSSSIHHFLALYIYTRARSFRVRAYMLHENLCQRVELGKIEWAPPPPPDYIRKRRSAPGKSNACCMHILWALCTCERLSLSRARIMDFSGYSRGAQVQRSTTHESSAQKWGSVSSRVVVESTRNKVPILYTRVTPCATQAACARPAVSSYRGRKRTRVHTLRILQKYARAAQQQQQNANADELEKKNARGTKGNSSSARRLRRARESINQNIEQSIMMVYGGSVTKCELFLQCLYNIGTRFKFSLGDDFLKKIISLLFKTNSEKTISIFTPSGALYQYVTLDDRIYVCLSNTKFSIQKKKHVDSMYPAVTARRIDFQRIRSKYIISAFTRCTVSISIARVDLAYNVHRIHTDLLAVYKSPQSRKISLGYTIVVQSMTVYRAFNDH</sequence>
<evidence type="ECO:0000313" key="2">
    <source>
        <dbReference type="EMBL" id="CAB0040325.1"/>
    </source>
</evidence>
<protein>
    <submittedName>
        <fullName evidence="2">Uncharacterized protein</fullName>
    </submittedName>
</protein>
<gene>
    <name evidence="2" type="ORF">TBRA_LOCUS12048</name>
</gene>
<name>A0A6H5IWY8_9HYME</name>
<dbReference type="EMBL" id="CADCXV010001016">
    <property type="protein sequence ID" value="CAB0040325.1"/>
    <property type="molecule type" value="Genomic_DNA"/>
</dbReference>
<evidence type="ECO:0000313" key="3">
    <source>
        <dbReference type="Proteomes" id="UP000479190"/>
    </source>
</evidence>
<accession>A0A6H5IWY8</accession>
<organism evidence="2 3">
    <name type="scientific">Trichogramma brassicae</name>
    <dbReference type="NCBI Taxonomy" id="86971"/>
    <lineage>
        <taxon>Eukaryota</taxon>
        <taxon>Metazoa</taxon>
        <taxon>Ecdysozoa</taxon>
        <taxon>Arthropoda</taxon>
        <taxon>Hexapoda</taxon>
        <taxon>Insecta</taxon>
        <taxon>Pterygota</taxon>
        <taxon>Neoptera</taxon>
        <taxon>Endopterygota</taxon>
        <taxon>Hymenoptera</taxon>
        <taxon>Apocrita</taxon>
        <taxon>Proctotrupomorpha</taxon>
        <taxon>Chalcidoidea</taxon>
        <taxon>Trichogrammatidae</taxon>
        <taxon>Trichogramma</taxon>
    </lineage>
</organism>